<evidence type="ECO:0000256" key="4">
    <source>
        <dbReference type="ARBA" id="ARBA00022723"/>
    </source>
</evidence>
<comment type="caution">
    <text evidence="9">The sequence shown here is derived from an EMBL/GenBank/DDBJ whole genome shotgun (WGS) entry which is preliminary data.</text>
</comment>
<comment type="subcellular location">
    <subcellularLocation>
        <location evidence="1">Membrane</location>
    </subcellularLocation>
</comment>
<evidence type="ECO:0000256" key="2">
    <source>
        <dbReference type="ARBA" id="ARBA00022617"/>
    </source>
</evidence>
<dbReference type="InterPro" id="IPR034804">
    <property type="entry name" value="SQR/QFR_C/D"/>
</dbReference>
<dbReference type="InterPro" id="IPR011138">
    <property type="entry name" value="Cytochrome_b-558"/>
</dbReference>
<dbReference type="InterPro" id="IPR000701">
    <property type="entry name" value="SuccDH_FuR_B_TM-su"/>
</dbReference>
<keyword evidence="4" id="KW-0479">Metal-binding</keyword>
<feature type="transmembrane region" description="Helical" evidence="8">
    <location>
        <begin position="119"/>
        <end position="140"/>
    </location>
</feature>
<dbReference type="SUPFAM" id="SSF81343">
    <property type="entry name" value="Fumarate reductase respiratory complex transmembrane subunits"/>
    <property type="match status" value="1"/>
</dbReference>
<dbReference type="EMBL" id="MVHS01000010">
    <property type="protein sequence ID" value="ORA72036.1"/>
    <property type="molecule type" value="Genomic_DNA"/>
</dbReference>
<dbReference type="Proteomes" id="UP000192801">
    <property type="component" value="Unassembled WGS sequence"/>
</dbReference>
<keyword evidence="6" id="KW-0408">Iron</keyword>
<feature type="transmembrane region" description="Helical" evidence="8">
    <location>
        <begin position="178"/>
        <end position="200"/>
    </location>
</feature>
<accession>A0A1X0DI08</accession>
<name>A0A1X0DI08_9MYCO</name>
<gene>
    <name evidence="9" type="ORF">BST26_06300</name>
</gene>
<organism evidence="9 10">
    <name type="scientific">Mycolicibacterium insubricum</name>
    <dbReference type="NCBI Taxonomy" id="444597"/>
    <lineage>
        <taxon>Bacteria</taxon>
        <taxon>Bacillati</taxon>
        <taxon>Actinomycetota</taxon>
        <taxon>Actinomycetes</taxon>
        <taxon>Mycobacteriales</taxon>
        <taxon>Mycobacteriaceae</taxon>
        <taxon>Mycolicibacterium</taxon>
    </lineage>
</organism>
<evidence type="ECO:0000256" key="5">
    <source>
        <dbReference type="ARBA" id="ARBA00022989"/>
    </source>
</evidence>
<evidence type="ECO:0000313" key="9">
    <source>
        <dbReference type="EMBL" id="ORA72036.1"/>
    </source>
</evidence>
<dbReference type="Pfam" id="PF01127">
    <property type="entry name" value="Sdh_cyt"/>
    <property type="match status" value="1"/>
</dbReference>
<dbReference type="STRING" id="444597.BST26_06300"/>
<keyword evidence="3 8" id="KW-0812">Transmembrane</keyword>
<keyword evidence="5 8" id="KW-1133">Transmembrane helix</keyword>
<protein>
    <submittedName>
        <fullName evidence="9">Succinate dehydrogenase</fullName>
    </submittedName>
</protein>
<feature type="transmembrane region" description="Helical" evidence="8">
    <location>
        <begin position="212"/>
        <end position="241"/>
    </location>
</feature>
<keyword evidence="7 8" id="KW-0472">Membrane</keyword>
<reference evidence="9 10" key="1">
    <citation type="submission" date="2016-12" db="EMBL/GenBank/DDBJ databases">
        <title>The new phylogeny of genus Mycobacterium.</title>
        <authorList>
            <person name="Tortoli E."/>
            <person name="Trovato A."/>
            <person name="Cirillo D.M."/>
        </authorList>
    </citation>
    <scope>NUCLEOTIDE SEQUENCE [LARGE SCALE GENOMIC DNA]</scope>
    <source>
        <strain evidence="9 10">DSM 45130</strain>
    </source>
</reference>
<dbReference type="CDD" id="cd03498">
    <property type="entry name" value="SQR_TypeB_2_TM"/>
    <property type="match status" value="1"/>
</dbReference>
<feature type="transmembrane region" description="Helical" evidence="8">
    <location>
        <begin position="77"/>
        <end position="99"/>
    </location>
</feature>
<dbReference type="Gene3D" id="1.20.1300.10">
    <property type="entry name" value="Fumarate reductase/succinate dehydrogenase, transmembrane subunit"/>
    <property type="match status" value="1"/>
</dbReference>
<evidence type="ECO:0000256" key="3">
    <source>
        <dbReference type="ARBA" id="ARBA00022692"/>
    </source>
</evidence>
<dbReference type="AlphaFoldDB" id="A0A1X0DI08"/>
<feature type="transmembrane region" description="Helical" evidence="8">
    <location>
        <begin position="21"/>
        <end position="43"/>
    </location>
</feature>
<dbReference type="NCBIfam" id="TIGR02046">
    <property type="entry name" value="sdhC_b558_fam"/>
    <property type="match status" value="1"/>
</dbReference>
<keyword evidence="10" id="KW-1185">Reference proteome</keyword>
<proteinExistence type="predicted"/>
<sequence>MPRRPALIPPGLALRLRPSNAGLKIVMAATGVVFALFVLVHMIGNLKIYTGAEHFDAYAHWLRTLAEPLLPYEGALWLFRAVLVTALVAHVWAAVVLTARAHRARGPFRRRGLHGLRSFTARTMGVSGIVLLAFIAFHILDLTTGTRPAASPTFTAATHTSSAAYANLVASFDRPAVAGFYLLAMVVLGAHLAHGLYTAVNDLGVTGARSRALLTAAGGLLALAVMAGNITIPIAVMAGWLR</sequence>
<dbReference type="GO" id="GO:0016020">
    <property type="term" value="C:membrane"/>
    <property type="evidence" value="ECO:0007669"/>
    <property type="project" value="InterPro"/>
</dbReference>
<evidence type="ECO:0000256" key="7">
    <source>
        <dbReference type="ARBA" id="ARBA00023136"/>
    </source>
</evidence>
<evidence type="ECO:0000256" key="1">
    <source>
        <dbReference type="ARBA" id="ARBA00004370"/>
    </source>
</evidence>
<keyword evidence="2" id="KW-0349">Heme</keyword>
<evidence type="ECO:0000256" key="6">
    <source>
        <dbReference type="ARBA" id="ARBA00023004"/>
    </source>
</evidence>
<evidence type="ECO:0000256" key="8">
    <source>
        <dbReference type="SAM" id="Phobius"/>
    </source>
</evidence>
<evidence type="ECO:0000313" key="10">
    <source>
        <dbReference type="Proteomes" id="UP000192801"/>
    </source>
</evidence>